<sequence>MGAHDLQFRKAFSNPNMFKAACEIYLPEDIKETLNFKTLKLRQMSGAFIRNLIILQYNIDPDKDAKLFEQLKEEIGDIVYSCETHDEAEVLLIAHSEHQSTPDKHYPLRNALYDISALKDFIETEKPDKYPLVVSFLVYHGKPSPYPYATDIIKNFEHRKLAQKYFLKPILIDYRQSTDENLLEHGEISGLEIALKHTFDEHVDDNVIKNLMHGLQKCTKIELRHEWWMYALRSWETSADTMIKEYKETLNEEENFVMTAAQQLIEKGAFLKAQETAANFLRMGIPVNKVIEGTGLDKKTVMQLQKELNKK</sequence>
<protein>
    <recommendedName>
        <fullName evidence="1">Transposase (putative) YhgA-like domain-containing protein</fullName>
    </recommendedName>
</protein>
<dbReference type="PANTHER" id="PTHR34611">
    <property type="match status" value="1"/>
</dbReference>
<gene>
    <name evidence="2" type="ORF">GCM10010995_07080</name>
</gene>
<dbReference type="EMBL" id="BMJS01000005">
    <property type="protein sequence ID" value="GGF92519.1"/>
    <property type="molecule type" value="Genomic_DNA"/>
</dbReference>
<dbReference type="Proteomes" id="UP000636949">
    <property type="component" value="Unassembled WGS sequence"/>
</dbReference>
<feature type="domain" description="Transposase (putative) YhgA-like" evidence="1">
    <location>
        <begin position="4"/>
        <end position="221"/>
    </location>
</feature>
<reference evidence="2" key="1">
    <citation type="journal article" date="2014" name="Int. J. Syst. Evol. Microbiol.">
        <title>Complete genome sequence of Corynebacterium casei LMG S-19264T (=DSM 44701T), isolated from a smear-ripened cheese.</title>
        <authorList>
            <consortium name="US DOE Joint Genome Institute (JGI-PGF)"/>
            <person name="Walter F."/>
            <person name="Albersmeier A."/>
            <person name="Kalinowski J."/>
            <person name="Ruckert C."/>
        </authorList>
    </citation>
    <scope>NUCLEOTIDE SEQUENCE</scope>
    <source>
        <strain evidence="2">CGMCC 1.15758</strain>
    </source>
</reference>
<dbReference type="InterPro" id="IPR051699">
    <property type="entry name" value="Rpn/YhgA-like_nuclease"/>
</dbReference>
<reference evidence="2" key="2">
    <citation type="submission" date="2020-09" db="EMBL/GenBank/DDBJ databases">
        <authorList>
            <person name="Sun Q."/>
            <person name="Zhou Y."/>
        </authorList>
    </citation>
    <scope>NUCLEOTIDE SEQUENCE</scope>
    <source>
        <strain evidence="2">CGMCC 1.15758</strain>
    </source>
</reference>
<dbReference type="AlphaFoldDB" id="A0A8J2Z301"/>
<dbReference type="GO" id="GO:0006310">
    <property type="term" value="P:DNA recombination"/>
    <property type="evidence" value="ECO:0007669"/>
    <property type="project" value="TreeGrafter"/>
</dbReference>
<dbReference type="RefSeq" id="WP_117002074.1">
    <property type="nucleotide sequence ID" value="NZ_BMJS01000005.1"/>
</dbReference>
<dbReference type="PANTHER" id="PTHR34611:SF2">
    <property type="entry name" value="INACTIVE RECOMBINATION-PROMOTING NUCLEASE-LIKE PROTEIN RPNE-RELATED"/>
    <property type="match status" value="1"/>
</dbReference>
<dbReference type="InterPro" id="IPR006842">
    <property type="entry name" value="Transposase_31"/>
</dbReference>
<evidence type="ECO:0000259" key="1">
    <source>
        <dbReference type="Pfam" id="PF04754"/>
    </source>
</evidence>
<dbReference type="GO" id="GO:1990238">
    <property type="term" value="F:double-stranded DNA endonuclease activity"/>
    <property type="evidence" value="ECO:0007669"/>
    <property type="project" value="TreeGrafter"/>
</dbReference>
<dbReference type="OrthoDB" id="5562276at2"/>
<proteinExistence type="predicted"/>
<name>A0A8J2Z301_9GAMM</name>
<keyword evidence="3" id="KW-1185">Reference proteome</keyword>
<accession>A0A8J2Z301</accession>
<evidence type="ECO:0000313" key="2">
    <source>
        <dbReference type="EMBL" id="GGF92519.1"/>
    </source>
</evidence>
<evidence type="ECO:0000313" key="3">
    <source>
        <dbReference type="Proteomes" id="UP000636949"/>
    </source>
</evidence>
<comment type="caution">
    <text evidence="2">The sequence shown here is derived from an EMBL/GenBank/DDBJ whole genome shotgun (WGS) entry which is preliminary data.</text>
</comment>
<dbReference type="Pfam" id="PF04754">
    <property type="entry name" value="Transposase_31"/>
    <property type="match status" value="1"/>
</dbReference>
<organism evidence="2 3">
    <name type="scientific">Cysteiniphilum litorale</name>
    <dbReference type="NCBI Taxonomy" id="2056700"/>
    <lineage>
        <taxon>Bacteria</taxon>
        <taxon>Pseudomonadati</taxon>
        <taxon>Pseudomonadota</taxon>
        <taxon>Gammaproteobacteria</taxon>
        <taxon>Thiotrichales</taxon>
        <taxon>Fastidiosibacteraceae</taxon>
        <taxon>Cysteiniphilum</taxon>
    </lineage>
</organism>